<proteinExistence type="predicted"/>
<keyword evidence="1" id="KW-0472">Membrane</keyword>
<keyword evidence="1" id="KW-0812">Transmembrane</keyword>
<feature type="transmembrane region" description="Helical" evidence="1">
    <location>
        <begin position="29"/>
        <end position="46"/>
    </location>
</feature>
<dbReference type="EMBL" id="JBEPLJ010000026">
    <property type="protein sequence ID" value="MET3588483.1"/>
    <property type="molecule type" value="Genomic_DNA"/>
</dbReference>
<evidence type="ECO:0000313" key="2">
    <source>
        <dbReference type="EMBL" id="MET3588483.1"/>
    </source>
</evidence>
<keyword evidence="3" id="KW-1185">Reference proteome</keyword>
<evidence type="ECO:0000256" key="1">
    <source>
        <dbReference type="SAM" id="Phobius"/>
    </source>
</evidence>
<name>A0ABV2HD62_9HYPH</name>
<protein>
    <submittedName>
        <fullName evidence="2">Glucose dehydrogenase</fullName>
    </submittedName>
</protein>
<sequence>MTDTFYSFIITGVIAVVVLWLVFFVVRKLIGFALLVTLAIGVWAVWNDPVLLQEWAYALMGFFSSYI</sequence>
<dbReference type="RefSeq" id="WP_247246205.1">
    <property type="nucleotide sequence ID" value="NZ_JALJRA010000027.1"/>
</dbReference>
<reference evidence="2 3" key="1">
    <citation type="submission" date="2024-06" db="EMBL/GenBank/DDBJ databases">
        <title>Genomic Encyclopedia of Type Strains, Phase IV (KMG-IV): sequencing the most valuable type-strain genomes for metagenomic binning, comparative biology and taxonomic classification.</title>
        <authorList>
            <person name="Goeker M."/>
        </authorList>
    </citation>
    <scope>NUCLEOTIDE SEQUENCE [LARGE SCALE GENOMIC DNA]</scope>
    <source>
        <strain evidence="2 3">DSM 105042</strain>
    </source>
</reference>
<evidence type="ECO:0000313" key="3">
    <source>
        <dbReference type="Proteomes" id="UP001549031"/>
    </source>
</evidence>
<organism evidence="2 3">
    <name type="scientific">Pseudorhizobium tarimense</name>
    <dbReference type="NCBI Taxonomy" id="1079109"/>
    <lineage>
        <taxon>Bacteria</taxon>
        <taxon>Pseudomonadati</taxon>
        <taxon>Pseudomonadota</taxon>
        <taxon>Alphaproteobacteria</taxon>
        <taxon>Hyphomicrobiales</taxon>
        <taxon>Rhizobiaceae</taxon>
        <taxon>Rhizobium/Agrobacterium group</taxon>
        <taxon>Pseudorhizobium</taxon>
    </lineage>
</organism>
<dbReference type="Proteomes" id="UP001549031">
    <property type="component" value="Unassembled WGS sequence"/>
</dbReference>
<keyword evidence="1" id="KW-1133">Transmembrane helix</keyword>
<feature type="transmembrane region" description="Helical" evidence="1">
    <location>
        <begin position="6"/>
        <end position="24"/>
    </location>
</feature>
<accession>A0ABV2HD62</accession>
<gene>
    <name evidence="2" type="ORF">ABID21_004619</name>
</gene>
<comment type="caution">
    <text evidence="2">The sequence shown here is derived from an EMBL/GenBank/DDBJ whole genome shotgun (WGS) entry which is preliminary data.</text>
</comment>